<proteinExistence type="predicted"/>
<dbReference type="AlphaFoldDB" id="A0A518BYA6"/>
<dbReference type="Proteomes" id="UP000320386">
    <property type="component" value="Chromosome"/>
</dbReference>
<dbReference type="EMBL" id="CP036280">
    <property type="protein sequence ID" value="QDU71957.1"/>
    <property type="molecule type" value="Genomic_DNA"/>
</dbReference>
<name>A0A518BYA6_9BACT</name>
<accession>A0A518BYA6</accession>
<reference evidence="1 2" key="1">
    <citation type="submission" date="2019-02" db="EMBL/GenBank/DDBJ databases">
        <title>Deep-cultivation of Planctomycetes and their phenomic and genomic characterization uncovers novel biology.</title>
        <authorList>
            <person name="Wiegand S."/>
            <person name="Jogler M."/>
            <person name="Boedeker C."/>
            <person name="Pinto D."/>
            <person name="Vollmers J."/>
            <person name="Rivas-Marin E."/>
            <person name="Kohn T."/>
            <person name="Peeters S.H."/>
            <person name="Heuer A."/>
            <person name="Rast P."/>
            <person name="Oberbeckmann S."/>
            <person name="Bunk B."/>
            <person name="Jeske O."/>
            <person name="Meyerdierks A."/>
            <person name="Storesund J.E."/>
            <person name="Kallscheuer N."/>
            <person name="Luecker S."/>
            <person name="Lage O.M."/>
            <person name="Pohl T."/>
            <person name="Merkel B.J."/>
            <person name="Hornburger P."/>
            <person name="Mueller R.-W."/>
            <person name="Bruemmer F."/>
            <person name="Labrenz M."/>
            <person name="Spormann A.M."/>
            <person name="Op den Camp H."/>
            <person name="Overmann J."/>
            <person name="Amann R."/>
            <person name="Jetten M.S.M."/>
            <person name="Mascher T."/>
            <person name="Medema M.H."/>
            <person name="Devos D.P."/>
            <person name="Kaster A.-K."/>
            <person name="Ovreas L."/>
            <person name="Rohde M."/>
            <person name="Galperin M.Y."/>
            <person name="Jogler C."/>
        </authorList>
    </citation>
    <scope>NUCLEOTIDE SEQUENCE [LARGE SCALE GENOMIC DNA]</scope>
    <source>
        <strain evidence="1 2">Pan265</strain>
    </source>
</reference>
<sequence length="134" mass="14551">MLIVVLSGCSSPEPVETEVAADRPVVTLPLAVDYVSLMQTWPETTHLYPSGDVRHPSNYFDEVPHFESDPTFEATLESALLVAMSGDRASNWSGENVGGAAAEPFAFLYDVVAMPVRVFIDPPWELGVSPESPE</sequence>
<protein>
    <submittedName>
        <fullName evidence="1">Uncharacterized protein</fullName>
    </submittedName>
</protein>
<evidence type="ECO:0000313" key="1">
    <source>
        <dbReference type="EMBL" id="QDU71957.1"/>
    </source>
</evidence>
<keyword evidence="2" id="KW-1185">Reference proteome</keyword>
<evidence type="ECO:0000313" key="2">
    <source>
        <dbReference type="Proteomes" id="UP000320386"/>
    </source>
</evidence>
<organism evidence="1 2">
    <name type="scientific">Mucisphaera calidilacus</name>
    <dbReference type="NCBI Taxonomy" id="2527982"/>
    <lineage>
        <taxon>Bacteria</taxon>
        <taxon>Pseudomonadati</taxon>
        <taxon>Planctomycetota</taxon>
        <taxon>Phycisphaerae</taxon>
        <taxon>Phycisphaerales</taxon>
        <taxon>Phycisphaeraceae</taxon>
        <taxon>Mucisphaera</taxon>
    </lineage>
</organism>
<gene>
    <name evidence="1" type="ORF">Pan265_18160</name>
</gene>
<dbReference type="KEGG" id="mcad:Pan265_18160"/>